<proteinExistence type="predicted"/>
<reference evidence="2" key="1">
    <citation type="submission" date="2022-05" db="EMBL/GenBank/DDBJ databases">
        <authorList>
            <person name="Oliphant S.A."/>
            <person name="Watson-Haigh N.S."/>
            <person name="Sumby K.M."/>
            <person name="Gardner J.M."/>
            <person name="Jiranek V."/>
        </authorList>
    </citation>
    <scope>NUCLEOTIDE SEQUENCE</scope>
    <source>
        <strain evidence="2">KI3_B9</strain>
    </source>
</reference>
<keyword evidence="3" id="KW-1185">Reference proteome</keyword>
<keyword evidence="1" id="KW-0812">Transmembrane</keyword>
<dbReference type="InterPro" id="IPR011889">
    <property type="entry name" value="Liste_lipo_26"/>
</dbReference>
<name>A0ABY5BZE0_9LACO</name>
<dbReference type="EMBL" id="CP097122">
    <property type="protein sequence ID" value="USS91881.1"/>
    <property type="molecule type" value="Genomic_DNA"/>
</dbReference>
<evidence type="ECO:0000313" key="2">
    <source>
        <dbReference type="EMBL" id="USS91881.1"/>
    </source>
</evidence>
<dbReference type="Proteomes" id="UP001056093">
    <property type="component" value="Chromosome"/>
</dbReference>
<evidence type="ECO:0000313" key="3">
    <source>
        <dbReference type="Proteomes" id="UP001056093"/>
    </source>
</evidence>
<sequence>MFYNDVTLKSLDLSNFITKNVTNMESMFGKTTGLTDLNIANFDTDDVTSIVNMFTSMGNDFDRVPLFYPNSILIRMLRLVVVFNLLLPFQLGMVEWLHSLKGNS</sequence>
<dbReference type="InterPro" id="IPR005046">
    <property type="entry name" value="DUF285"/>
</dbReference>
<keyword evidence="1" id="KW-0472">Membrane</keyword>
<evidence type="ECO:0000256" key="1">
    <source>
        <dbReference type="SAM" id="Phobius"/>
    </source>
</evidence>
<organism evidence="2 3">
    <name type="scientific">Fructobacillus americanaquae</name>
    <dbReference type="NCBI Taxonomy" id="2940302"/>
    <lineage>
        <taxon>Bacteria</taxon>
        <taxon>Bacillati</taxon>
        <taxon>Bacillota</taxon>
        <taxon>Bacilli</taxon>
        <taxon>Lactobacillales</taxon>
        <taxon>Lactobacillaceae</taxon>
        <taxon>Fructobacillus</taxon>
    </lineage>
</organism>
<protein>
    <submittedName>
        <fullName evidence="2">BspA family leucine-rich repeat surface protein</fullName>
    </submittedName>
</protein>
<dbReference type="Pfam" id="PF03382">
    <property type="entry name" value="DUF285"/>
    <property type="match status" value="1"/>
</dbReference>
<dbReference type="NCBIfam" id="TIGR02167">
    <property type="entry name" value="Liste_lipo_26"/>
    <property type="match status" value="2"/>
</dbReference>
<accession>A0ABY5BZE0</accession>
<feature type="transmembrane region" description="Helical" evidence="1">
    <location>
        <begin position="72"/>
        <end position="94"/>
    </location>
</feature>
<gene>
    <name evidence="2" type="ORF">M3M36_06110</name>
</gene>
<keyword evidence="1" id="KW-1133">Transmembrane helix</keyword>